<keyword evidence="1" id="KW-0472">Membrane</keyword>
<dbReference type="GeneID" id="92010877"/>
<feature type="transmembrane region" description="Helical" evidence="1">
    <location>
        <begin position="140"/>
        <end position="162"/>
    </location>
</feature>
<organism evidence="2 3">
    <name type="scientific">Diplodia seriata</name>
    <dbReference type="NCBI Taxonomy" id="420778"/>
    <lineage>
        <taxon>Eukaryota</taxon>
        <taxon>Fungi</taxon>
        <taxon>Dikarya</taxon>
        <taxon>Ascomycota</taxon>
        <taxon>Pezizomycotina</taxon>
        <taxon>Dothideomycetes</taxon>
        <taxon>Dothideomycetes incertae sedis</taxon>
        <taxon>Botryosphaeriales</taxon>
        <taxon>Botryosphaeriaceae</taxon>
        <taxon>Diplodia</taxon>
    </lineage>
</organism>
<gene>
    <name evidence="2" type="ORF">SLS55_006792</name>
</gene>
<dbReference type="PANTHER" id="PTHR37544:SF3">
    <property type="entry name" value="SPRAY"/>
    <property type="match status" value="1"/>
</dbReference>
<keyword evidence="3" id="KW-1185">Reference proteome</keyword>
<dbReference type="Proteomes" id="UP001430584">
    <property type="component" value="Unassembled WGS sequence"/>
</dbReference>
<reference evidence="2 3" key="1">
    <citation type="submission" date="2024-02" db="EMBL/GenBank/DDBJ databases">
        <title>De novo assembly and annotation of 12 fungi associated with fruit tree decline syndrome in Ontario, Canada.</title>
        <authorList>
            <person name="Sulman M."/>
            <person name="Ellouze W."/>
            <person name="Ilyukhin E."/>
        </authorList>
    </citation>
    <scope>NUCLEOTIDE SEQUENCE [LARGE SCALE GENOMIC DNA]</scope>
    <source>
        <strain evidence="2 3">FDS-637</strain>
    </source>
</reference>
<evidence type="ECO:0000313" key="3">
    <source>
        <dbReference type="Proteomes" id="UP001430584"/>
    </source>
</evidence>
<protein>
    <submittedName>
        <fullName evidence="2">Uncharacterized protein</fullName>
    </submittedName>
</protein>
<dbReference type="EMBL" id="JAJVCZ030000007">
    <property type="protein sequence ID" value="KAL0257629.1"/>
    <property type="molecule type" value="Genomic_DNA"/>
</dbReference>
<accession>A0ABR3CAS9</accession>
<evidence type="ECO:0000256" key="1">
    <source>
        <dbReference type="SAM" id="Phobius"/>
    </source>
</evidence>
<name>A0ABR3CAS9_9PEZI</name>
<dbReference type="PANTHER" id="PTHR37544">
    <property type="entry name" value="SPRAY-RELATED"/>
    <property type="match status" value="1"/>
</dbReference>
<dbReference type="RefSeq" id="XP_066630658.1">
    <property type="nucleotide sequence ID" value="XM_066778221.1"/>
</dbReference>
<keyword evidence="1" id="KW-0812">Transmembrane</keyword>
<proteinExistence type="predicted"/>
<keyword evidence="1" id="KW-1133">Transmembrane helix</keyword>
<evidence type="ECO:0000313" key="2">
    <source>
        <dbReference type="EMBL" id="KAL0257629.1"/>
    </source>
</evidence>
<sequence length="232" mass="26094">MSSIGIGGYAPVYLQEDLDDNTFTFRDPSNGLNLDFMTYSMYCIAKRNPETLLDPSIMEEHVKKTFSTFFQYYVRNNLSMMTGGSVYQAINTSLPIETSPVNDSLTSNGTAAVPRPISSTNRTAIAEVSTRVELLKMNVAAVWLSTSILVWLIATTIIVAALQRRYLKNLDRNIECIGDVLVLVAGSDKLLDLAQKMEPKDLKYQKQTQTRLGWFEDSRGTRRWGIEVVDEE</sequence>
<comment type="caution">
    <text evidence="2">The sequence shown here is derived from an EMBL/GenBank/DDBJ whole genome shotgun (WGS) entry which is preliminary data.</text>
</comment>